<dbReference type="AlphaFoldDB" id="A0A815KXM0"/>
<dbReference type="Proteomes" id="UP000663832">
    <property type="component" value="Unassembled WGS sequence"/>
</dbReference>
<comment type="caution">
    <text evidence="4">The sequence shown here is derived from an EMBL/GenBank/DDBJ whole genome shotgun (WGS) entry which is preliminary data.</text>
</comment>
<organism evidence="4 7">
    <name type="scientific">Adineta steineri</name>
    <dbReference type="NCBI Taxonomy" id="433720"/>
    <lineage>
        <taxon>Eukaryota</taxon>
        <taxon>Metazoa</taxon>
        <taxon>Spiralia</taxon>
        <taxon>Gnathifera</taxon>
        <taxon>Rotifera</taxon>
        <taxon>Eurotatoria</taxon>
        <taxon>Bdelloidea</taxon>
        <taxon>Adinetida</taxon>
        <taxon>Adinetidae</taxon>
        <taxon>Adineta</taxon>
    </lineage>
</organism>
<evidence type="ECO:0000313" key="7">
    <source>
        <dbReference type="Proteomes" id="UP000663877"/>
    </source>
</evidence>
<dbReference type="InterPro" id="IPR009057">
    <property type="entry name" value="Homeodomain-like_sf"/>
</dbReference>
<dbReference type="InterPro" id="IPR043562">
    <property type="entry name" value="RAX/RAX2"/>
</dbReference>
<dbReference type="PANTHER" id="PTHR46271">
    <property type="entry name" value="HOMEOBOX PROTEIN, PUTATIVE-RELATED"/>
    <property type="match status" value="1"/>
</dbReference>
<protein>
    <recommendedName>
        <fullName evidence="3">Homeobox domain-containing protein</fullName>
    </recommendedName>
</protein>
<dbReference type="Pfam" id="PF00046">
    <property type="entry name" value="Homeodomain"/>
    <property type="match status" value="1"/>
</dbReference>
<evidence type="ECO:0000313" key="4">
    <source>
        <dbReference type="EMBL" id="CAF1399157.1"/>
    </source>
</evidence>
<feature type="DNA-binding region" description="Homeobox" evidence="1">
    <location>
        <begin position="21"/>
        <end position="80"/>
    </location>
</feature>
<dbReference type="PANTHER" id="PTHR46271:SF4">
    <property type="entry name" value="HOMEOBOX PROTEIN, PUTATIVE-RELATED"/>
    <property type="match status" value="1"/>
</dbReference>
<dbReference type="EMBL" id="CAJNOM010001592">
    <property type="protein sequence ID" value="CAF1613595.1"/>
    <property type="molecule type" value="Genomic_DNA"/>
</dbReference>
<dbReference type="Proteomes" id="UP000663877">
    <property type="component" value="Unassembled WGS sequence"/>
</dbReference>
<dbReference type="InterPro" id="IPR001356">
    <property type="entry name" value="HD"/>
</dbReference>
<dbReference type="PROSITE" id="PS50071">
    <property type="entry name" value="HOMEOBOX_2"/>
    <property type="match status" value="1"/>
</dbReference>
<dbReference type="SUPFAM" id="SSF46689">
    <property type="entry name" value="Homeodomain-like"/>
    <property type="match status" value="1"/>
</dbReference>
<evidence type="ECO:0000313" key="6">
    <source>
        <dbReference type="Proteomes" id="UP000663832"/>
    </source>
</evidence>
<evidence type="ECO:0000259" key="3">
    <source>
        <dbReference type="PROSITE" id="PS50071"/>
    </source>
</evidence>
<dbReference type="GO" id="GO:0005634">
    <property type="term" value="C:nucleus"/>
    <property type="evidence" value="ECO:0007669"/>
    <property type="project" value="UniProtKB-SubCell"/>
</dbReference>
<keyword evidence="1 2" id="KW-0539">Nucleus</keyword>
<dbReference type="EMBL" id="CAJNOI010001264">
    <property type="protein sequence ID" value="CAF1399157.1"/>
    <property type="molecule type" value="Genomic_DNA"/>
</dbReference>
<dbReference type="Gene3D" id="1.10.10.60">
    <property type="entry name" value="Homeodomain-like"/>
    <property type="match status" value="1"/>
</dbReference>
<reference evidence="4" key="1">
    <citation type="submission" date="2021-02" db="EMBL/GenBank/DDBJ databases">
        <authorList>
            <person name="Nowell W R."/>
        </authorList>
    </citation>
    <scope>NUCLEOTIDE SEQUENCE</scope>
</reference>
<evidence type="ECO:0000256" key="2">
    <source>
        <dbReference type="RuleBase" id="RU000682"/>
    </source>
</evidence>
<dbReference type="GO" id="GO:0045944">
    <property type="term" value="P:positive regulation of transcription by RNA polymerase II"/>
    <property type="evidence" value="ECO:0007669"/>
    <property type="project" value="InterPro"/>
</dbReference>
<dbReference type="OrthoDB" id="6159439at2759"/>
<keyword evidence="6" id="KW-1185">Reference proteome</keyword>
<keyword evidence="1 2" id="KW-0371">Homeobox</keyword>
<evidence type="ECO:0000256" key="1">
    <source>
        <dbReference type="PROSITE-ProRule" id="PRU00108"/>
    </source>
</evidence>
<evidence type="ECO:0000313" key="5">
    <source>
        <dbReference type="EMBL" id="CAF1613595.1"/>
    </source>
</evidence>
<dbReference type="GO" id="GO:0000978">
    <property type="term" value="F:RNA polymerase II cis-regulatory region sequence-specific DNA binding"/>
    <property type="evidence" value="ECO:0007669"/>
    <property type="project" value="TreeGrafter"/>
</dbReference>
<gene>
    <name evidence="4" type="ORF">BJG266_LOCUS37555</name>
    <name evidence="5" type="ORF">QVE165_LOCUS54453</name>
</gene>
<feature type="domain" description="Homeobox" evidence="3">
    <location>
        <begin position="19"/>
        <end position="79"/>
    </location>
</feature>
<proteinExistence type="predicted"/>
<dbReference type="SMART" id="SM00389">
    <property type="entry name" value="HOX"/>
    <property type="match status" value="1"/>
</dbReference>
<accession>A0A815KXM0</accession>
<dbReference type="CDD" id="cd00086">
    <property type="entry name" value="homeodomain"/>
    <property type="match status" value="1"/>
</dbReference>
<dbReference type="GO" id="GO:0000981">
    <property type="term" value="F:DNA-binding transcription factor activity, RNA polymerase II-specific"/>
    <property type="evidence" value="ECO:0007669"/>
    <property type="project" value="InterPro"/>
</dbReference>
<sequence>MGTVTSNDEQNQPTNESKIKHQRCRRTFTYYQIVELEKAFSYCKCPTKREHCELARRSGLNERQVRIWFLNRYSNEMGEGKHNRLSLLPGGCCMMVVINKCSNTIN</sequence>
<comment type="subcellular location">
    <subcellularLocation>
        <location evidence="1 2">Nucleus</location>
    </subcellularLocation>
</comment>
<name>A0A815KXM0_9BILA</name>
<keyword evidence="1 2" id="KW-0238">DNA-binding</keyword>